<keyword evidence="6" id="KW-0067">ATP-binding</keyword>
<dbReference type="HOGENOM" id="CLU_000604_84_3_3"/>
<dbReference type="PROSITE" id="PS50893">
    <property type="entry name" value="ABC_TRANSPORTER_2"/>
    <property type="match status" value="1"/>
</dbReference>
<keyword evidence="2" id="KW-0813">Transport</keyword>
<evidence type="ECO:0000256" key="9">
    <source>
        <dbReference type="SAM" id="Phobius"/>
    </source>
</evidence>
<dbReference type="InterPro" id="IPR003593">
    <property type="entry name" value="AAA+_ATPase"/>
</dbReference>
<dbReference type="InterPro" id="IPR003439">
    <property type="entry name" value="ABC_transporter-like_ATP-bd"/>
</dbReference>
<feature type="transmembrane region" description="Helical" evidence="9">
    <location>
        <begin position="292"/>
        <end position="314"/>
    </location>
</feature>
<evidence type="ECO:0000256" key="5">
    <source>
        <dbReference type="ARBA" id="ARBA00022741"/>
    </source>
</evidence>
<evidence type="ECO:0000256" key="2">
    <source>
        <dbReference type="ARBA" id="ARBA00022448"/>
    </source>
</evidence>
<dbReference type="GO" id="GO:0034040">
    <property type="term" value="F:ATPase-coupled lipid transmembrane transporter activity"/>
    <property type="evidence" value="ECO:0007669"/>
    <property type="project" value="TreeGrafter"/>
</dbReference>
<dbReference type="Pfam" id="PF00005">
    <property type="entry name" value="ABC_tran"/>
    <property type="match status" value="1"/>
</dbReference>
<evidence type="ECO:0000256" key="7">
    <source>
        <dbReference type="ARBA" id="ARBA00022989"/>
    </source>
</evidence>
<reference evidence="13" key="1">
    <citation type="journal article" date="2011" name="MBio">
        <title>Novel metabolic attributes of the genus Cyanothece, comprising a group of unicellular nitrogen-fixing Cyanobacteria.</title>
        <authorList>
            <person name="Bandyopadhyay A."/>
            <person name="Elvitigala T."/>
            <person name="Welsh E."/>
            <person name="Stockel J."/>
            <person name="Liberton M."/>
            <person name="Min H."/>
            <person name="Sherman L.A."/>
            <person name="Pakrasi H.B."/>
        </authorList>
    </citation>
    <scope>NUCLEOTIDE SEQUENCE [LARGE SCALE GENOMIC DNA]</scope>
    <source>
        <strain evidence="13">PCC 7822</strain>
    </source>
</reference>
<dbReference type="EMBL" id="CP002198">
    <property type="protein sequence ID" value="ADN15308.1"/>
    <property type="molecule type" value="Genomic_DNA"/>
</dbReference>
<organism evidence="12 13">
    <name type="scientific">Gloeothece verrucosa (strain PCC 7822)</name>
    <name type="common">Cyanothece sp. (strain PCC 7822)</name>
    <dbReference type="NCBI Taxonomy" id="497965"/>
    <lineage>
        <taxon>Bacteria</taxon>
        <taxon>Bacillati</taxon>
        <taxon>Cyanobacteriota</taxon>
        <taxon>Cyanophyceae</taxon>
        <taxon>Oscillatoriophycideae</taxon>
        <taxon>Chroococcales</taxon>
        <taxon>Aphanothecaceae</taxon>
        <taxon>Gloeothece</taxon>
        <taxon>Gloeothece verrucosa</taxon>
    </lineage>
</organism>
<keyword evidence="13" id="KW-1185">Reference proteome</keyword>
<evidence type="ECO:0000313" key="12">
    <source>
        <dbReference type="EMBL" id="ADN15308.1"/>
    </source>
</evidence>
<dbReference type="Pfam" id="PF00664">
    <property type="entry name" value="ABC_membrane"/>
    <property type="match status" value="1"/>
</dbReference>
<feature type="domain" description="ABC transmembrane type-1" evidence="11">
    <location>
        <begin position="20"/>
        <end position="322"/>
    </location>
</feature>
<dbReference type="InterPro" id="IPR039421">
    <property type="entry name" value="Type_1_exporter"/>
</dbReference>
<evidence type="ECO:0000256" key="1">
    <source>
        <dbReference type="ARBA" id="ARBA00004651"/>
    </source>
</evidence>
<keyword evidence="3" id="KW-1003">Cell membrane</keyword>
<dbReference type="GO" id="GO:0016887">
    <property type="term" value="F:ATP hydrolysis activity"/>
    <property type="evidence" value="ECO:0007669"/>
    <property type="project" value="InterPro"/>
</dbReference>
<dbReference type="KEGG" id="cyj:Cyan7822_3358"/>
<dbReference type="Proteomes" id="UP000008206">
    <property type="component" value="Chromosome"/>
</dbReference>
<dbReference type="InterPro" id="IPR017871">
    <property type="entry name" value="ABC_transporter-like_CS"/>
</dbReference>
<dbReference type="RefSeq" id="WP_013323377.1">
    <property type="nucleotide sequence ID" value="NC_014501.1"/>
</dbReference>
<dbReference type="SMART" id="SM00382">
    <property type="entry name" value="AAA"/>
    <property type="match status" value="1"/>
</dbReference>
<dbReference type="Gene3D" id="1.20.1560.10">
    <property type="entry name" value="ABC transporter type 1, transmembrane domain"/>
    <property type="match status" value="1"/>
</dbReference>
<proteinExistence type="predicted"/>
<dbReference type="InterPro" id="IPR036640">
    <property type="entry name" value="ABC1_TM_sf"/>
</dbReference>
<feature type="transmembrane region" description="Helical" evidence="9">
    <location>
        <begin position="260"/>
        <end position="280"/>
    </location>
</feature>
<keyword evidence="8 9" id="KW-0472">Membrane</keyword>
<evidence type="ECO:0000259" key="10">
    <source>
        <dbReference type="PROSITE" id="PS50893"/>
    </source>
</evidence>
<feature type="transmembrane region" description="Helical" evidence="9">
    <location>
        <begin position="74"/>
        <end position="95"/>
    </location>
</feature>
<feature type="domain" description="ABC transporter" evidence="10">
    <location>
        <begin position="374"/>
        <end position="600"/>
    </location>
</feature>
<feature type="transmembrane region" description="Helical" evidence="9">
    <location>
        <begin position="155"/>
        <end position="172"/>
    </location>
</feature>
<dbReference type="PROSITE" id="PS00211">
    <property type="entry name" value="ABC_TRANSPORTER_1"/>
    <property type="match status" value="1"/>
</dbReference>
<feature type="transmembrane region" description="Helical" evidence="9">
    <location>
        <begin position="21"/>
        <end position="44"/>
    </location>
</feature>
<dbReference type="InterPro" id="IPR011527">
    <property type="entry name" value="ABC1_TM_dom"/>
</dbReference>
<evidence type="ECO:0000256" key="6">
    <source>
        <dbReference type="ARBA" id="ARBA00022840"/>
    </source>
</evidence>
<evidence type="ECO:0000256" key="4">
    <source>
        <dbReference type="ARBA" id="ARBA00022692"/>
    </source>
</evidence>
<gene>
    <name evidence="12" type="ordered locus">Cyan7822_3358</name>
</gene>
<keyword evidence="5" id="KW-0547">Nucleotide-binding</keyword>
<dbReference type="PANTHER" id="PTHR24221:SF632">
    <property type="entry name" value="ATP-DEPENDENT LIPID A-CORE FLIPPASE"/>
    <property type="match status" value="1"/>
</dbReference>
<dbReference type="FunFam" id="3.40.50.300:FF:000221">
    <property type="entry name" value="Multidrug ABC transporter ATP-binding protein"/>
    <property type="match status" value="1"/>
</dbReference>
<dbReference type="GO" id="GO:0005524">
    <property type="term" value="F:ATP binding"/>
    <property type="evidence" value="ECO:0007669"/>
    <property type="project" value="UniProtKB-KW"/>
</dbReference>
<keyword evidence="7 9" id="KW-1133">Transmembrane helix</keyword>
<dbReference type="GO" id="GO:0005886">
    <property type="term" value="C:plasma membrane"/>
    <property type="evidence" value="ECO:0007669"/>
    <property type="project" value="UniProtKB-SubCell"/>
</dbReference>
<feature type="transmembrane region" description="Helical" evidence="9">
    <location>
        <begin position="178"/>
        <end position="197"/>
    </location>
</feature>
<keyword evidence="4 9" id="KW-0812">Transmembrane</keyword>
<protein>
    <submittedName>
        <fullName evidence="12">ABC transporter related protein</fullName>
    </submittedName>
</protein>
<dbReference type="InterPro" id="IPR027417">
    <property type="entry name" value="P-loop_NTPase"/>
</dbReference>
<dbReference type="PROSITE" id="PS50929">
    <property type="entry name" value="ABC_TM1F"/>
    <property type="match status" value="1"/>
</dbReference>
<evidence type="ECO:0000259" key="11">
    <source>
        <dbReference type="PROSITE" id="PS50929"/>
    </source>
</evidence>
<dbReference type="PANTHER" id="PTHR24221">
    <property type="entry name" value="ATP-BINDING CASSETTE SUB-FAMILY B"/>
    <property type="match status" value="1"/>
</dbReference>
<evidence type="ECO:0000313" key="13">
    <source>
        <dbReference type="Proteomes" id="UP000008206"/>
    </source>
</evidence>
<dbReference type="AlphaFoldDB" id="E0UDJ5"/>
<accession>E0UDJ5</accession>
<dbReference type="GO" id="GO:0140359">
    <property type="term" value="F:ABC-type transporter activity"/>
    <property type="evidence" value="ECO:0007669"/>
    <property type="project" value="InterPro"/>
</dbReference>
<evidence type="ECO:0000256" key="3">
    <source>
        <dbReference type="ARBA" id="ARBA00022475"/>
    </source>
</evidence>
<dbReference type="SUPFAM" id="SSF52540">
    <property type="entry name" value="P-loop containing nucleoside triphosphate hydrolases"/>
    <property type="match status" value="1"/>
</dbReference>
<dbReference type="OrthoDB" id="9762790at2"/>
<dbReference type="STRING" id="497965.Cyan7822_3358"/>
<name>E0UDJ5_GLOV7</name>
<evidence type="ECO:0000256" key="8">
    <source>
        <dbReference type="ARBA" id="ARBA00023136"/>
    </source>
</evidence>
<sequence>MIQYLSKLLYVVTGKRIQLAILVLTFFVSSGVEVFGVGLIGPFLNIAIKPSSIQKIPVLNWIYEQLHLQSTREFIPLMGLAITCSFIIQAVLLIYSQKYLSDFSYNQQRILTNRLIHSYLAAPYTFHLSKNTAHIIKNIISETTLFTQGCLMPSLRFINYLVITLLFFVLLAKTSSVLLILVLGVILPIFLLFNQLGGKLRQWGKHRSESQKEIVRTINHSLGGFKETRILGCESYFRKEVEHQSHVYSRASTLFTIAQMLPNVIIKTVLIMILVLYIAFAETLFNQNLASLTGVIGIFAVAAMRLTPVASGVITTINQLQNSGYTLDMLYLDLKELEKENTTYQLDEGKALSRSNNTNSNLPENETLAFENQIDLVDISYRYPGSEEPSLDHIFLSIKKGESIALIGKSGAGKTTLVDVILGLLIPESGDIQVDGVSVYNNLRSWQNLVGYIPQSIFLLDDTIEKNIAFGVPNKLIDQDRLFKAIKAAQLEEVVEQLPKGIKTEIGERGVRLSGGQRQRIGIARALYHEREILVLDEATSALDNETERLVTEAIKSLAGSKTLIIIAHRLTTVEHCNRIYMLNKGSIVKSGSYQEVVTS</sequence>
<dbReference type="Gene3D" id="3.40.50.300">
    <property type="entry name" value="P-loop containing nucleotide triphosphate hydrolases"/>
    <property type="match status" value="1"/>
</dbReference>
<comment type="subcellular location">
    <subcellularLocation>
        <location evidence="1">Cell membrane</location>
        <topology evidence="1">Multi-pass membrane protein</topology>
    </subcellularLocation>
</comment>
<dbReference type="SUPFAM" id="SSF90123">
    <property type="entry name" value="ABC transporter transmembrane region"/>
    <property type="match status" value="1"/>
</dbReference>
<dbReference type="eggNOG" id="COG1132">
    <property type="taxonomic scope" value="Bacteria"/>
</dbReference>